<dbReference type="STRING" id="672.VV93_v1c01630"/>
<dbReference type="eggNOG" id="COG1322">
    <property type="taxonomic scope" value="Bacteria"/>
</dbReference>
<feature type="coiled-coil region" evidence="5">
    <location>
        <begin position="42"/>
        <end position="94"/>
    </location>
</feature>
<evidence type="ECO:0000256" key="4">
    <source>
        <dbReference type="ARBA" id="ARBA00023172"/>
    </source>
</evidence>
<dbReference type="PANTHER" id="PTHR30563:SF0">
    <property type="entry name" value="DNA RECOMBINATION PROTEIN RMUC"/>
    <property type="match status" value="1"/>
</dbReference>
<feature type="compositionally biased region" description="Polar residues" evidence="6">
    <location>
        <begin position="529"/>
        <end position="540"/>
    </location>
</feature>
<dbReference type="EMBL" id="BA000037">
    <property type="protein sequence ID" value="BAC92940.1"/>
    <property type="molecule type" value="Genomic_DNA"/>
</dbReference>
<feature type="coiled-coil region" evidence="5">
    <location>
        <begin position="126"/>
        <end position="178"/>
    </location>
</feature>
<feature type="coiled-coil region" evidence="5">
    <location>
        <begin position="224"/>
        <end position="258"/>
    </location>
</feature>
<dbReference type="KEGG" id="vvy:VV0176"/>
<dbReference type="AlphaFoldDB" id="Q7MQ34"/>
<organism evidence="8 9">
    <name type="scientific">Vibrio vulnificus (strain YJ016)</name>
    <dbReference type="NCBI Taxonomy" id="196600"/>
    <lineage>
        <taxon>Bacteria</taxon>
        <taxon>Pseudomonadati</taxon>
        <taxon>Pseudomonadota</taxon>
        <taxon>Gammaproteobacteria</taxon>
        <taxon>Vibrionales</taxon>
        <taxon>Vibrionaceae</taxon>
        <taxon>Vibrio</taxon>
    </lineage>
</organism>
<proteinExistence type="inferred from homology"/>
<dbReference type="Proteomes" id="UP000002675">
    <property type="component" value="Chromosome I"/>
</dbReference>
<name>Q7MQ34_VIBVY</name>
<sequence>MKHASLFLERLIMQWIIDNQASLLLTLFSSLSTAILAAWWQRQKLEVVNQLLQQQLESERRLSASKIEQLQHGMQQLQTELDDYDQERDQAAYEVKQTHGKLMAAIEKLRYFDAVKQERQQYFDELTALRECNAKLETQLREQQARHEQLTQANQEKLQILEQAEVRLKQQFEHLANQLFEEKTAKVDQQNRLSLEGLLSPLKEQLEGFKKQVNDSFSHEAKERHTLVHELKNLQRLNEQMTREAVNLTQALKGDNKQQGNWGEVVLARVLAESGLREGHEYQTQVSLQNEAGKRYQPDVIVYLPQDKQVVIDSKMTLVAYERYFHAESDSERAIELSNHLAAIRAHIKGLSIKDYHQLKGIHSLDYVLMFIPVEPAFQLAIQADPSLVKDAMEQNIILVSPTTLLVALRTIDNLWRNERQSQNAKIIAQRASKLYDKLRLFVDDMQNLGGALDKANQSYQGAMNKLVTGRGNVIRQAESFKELGVEVKRPISTDLTQLAQNDSLVERHPVEDKVNYSTAVLGQENHFGPQSNRTAQEEK</sequence>
<evidence type="ECO:0000256" key="7">
    <source>
        <dbReference type="SAM" id="Phobius"/>
    </source>
</evidence>
<feature type="region of interest" description="Disordered" evidence="6">
    <location>
        <begin position="521"/>
        <end position="540"/>
    </location>
</feature>
<keyword evidence="7" id="KW-0472">Membrane</keyword>
<comment type="similarity">
    <text evidence="2">Belongs to the RmuC family.</text>
</comment>
<gene>
    <name evidence="8" type="ordered locus">VV0176</name>
</gene>
<dbReference type="GO" id="GO:0006310">
    <property type="term" value="P:DNA recombination"/>
    <property type="evidence" value="ECO:0007669"/>
    <property type="project" value="UniProtKB-KW"/>
</dbReference>
<reference evidence="8 9" key="1">
    <citation type="journal article" date="2003" name="Genome Res.">
        <title>Comparative genome analysis of Vibrio vulnificus, a marine pathogen.</title>
        <authorList>
            <person name="Chen C.Y."/>
            <person name="Wu K.M."/>
            <person name="Chang Y.C."/>
            <person name="Chang C.H."/>
            <person name="Tsai H.C."/>
            <person name="Liao T.L."/>
            <person name="Liu Y.M."/>
            <person name="Chen H.J."/>
            <person name="Shen A.B."/>
            <person name="Li J.C."/>
            <person name="Su T.L."/>
            <person name="Shao C.P."/>
            <person name="Lee C.T."/>
            <person name="Hor L.I."/>
            <person name="Tsai S.F."/>
        </authorList>
    </citation>
    <scope>NUCLEOTIDE SEQUENCE [LARGE SCALE GENOMIC DNA]</scope>
    <source>
        <strain evidence="8 9">YJ016</strain>
    </source>
</reference>
<evidence type="ECO:0000256" key="1">
    <source>
        <dbReference type="ARBA" id="ARBA00003416"/>
    </source>
</evidence>
<evidence type="ECO:0000256" key="5">
    <source>
        <dbReference type="SAM" id="Coils"/>
    </source>
</evidence>
<keyword evidence="7" id="KW-0812">Transmembrane</keyword>
<accession>Q7MQ34</accession>
<evidence type="ECO:0000313" key="9">
    <source>
        <dbReference type="Proteomes" id="UP000002675"/>
    </source>
</evidence>
<dbReference type="HOGENOM" id="CLU_024057_0_0_6"/>
<evidence type="ECO:0000256" key="2">
    <source>
        <dbReference type="ARBA" id="ARBA00009840"/>
    </source>
</evidence>
<evidence type="ECO:0000256" key="3">
    <source>
        <dbReference type="ARBA" id="ARBA00023054"/>
    </source>
</evidence>
<comment type="function">
    <text evidence="1">Involved in DNA recombination.</text>
</comment>
<dbReference type="PANTHER" id="PTHR30563">
    <property type="entry name" value="DNA RECOMBINATION PROTEIN RMUC"/>
    <property type="match status" value="1"/>
</dbReference>
<evidence type="ECO:0000256" key="6">
    <source>
        <dbReference type="SAM" id="MobiDB-lite"/>
    </source>
</evidence>
<dbReference type="InterPro" id="IPR003798">
    <property type="entry name" value="DNA_recombination_RmuC"/>
</dbReference>
<keyword evidence="4" id="KW-0233">DNA recombination</keyword>
<dbReference type="Pfam" id="PF02646">
    <property type="entry name" value="RmuC"/>
    <property type="match status" value="1"/>
</dbReference>
<evidence type="ECO:0008006" key="10">
    <source>
        <dbReference type="Google" id="ProtNLM"/>
    </source>
</evidence>
<protein>
    <recommendedName>
        <fullName evidence="10">DNA recombination protein RmuC</fullName>
    </recommendedName>
</protein>
<keyword evidence="3 5" id="KW-0175">Coiled coil</keyword>
<feature type="transmembrane region" description="Helical" evidence="7">
    <location>
        <begin position="21"/>
        <end position="40"/>
    </location>
</feature>
<evidence type="ECO:0000313" key="8">
    <source>
        <dbReference type="EMBL" id="BAC92940.1"/>
    </source>
</evidence>
<keyword evidence="7" id="KW-1133">Transmembrane helix</keyword>